<proteinExistence type="predicted"/>
<sequence length="79" mass="8379">MPKRRAGGRIIVSSVSILRASGRVSSTTWIISPSAAQPPPAVCFMSSVTSAKKSSCFAPRTPTPDLKDVTLCMQERGTL</sequence>
<organism evidence="1">
    <name type="scientific">Ixodes ricinus</name>
    <name type="common">Common tick</name>
    <name type="synonym">Acarus ricinus</name>
    <dbReference type="NCBI Taxonomy" id="34613"/>
    <lineage>
        <taxon>Eukaryota</taxon>
        <taxon>Metazoa</taxon>
        <taxon>Ecdysozoa</taxon>
        <taxon>Arthropoda</taxon>
        <taxon>Chelicerata</taxon>
        <taxon>Arachnida</taxon>
        <taxon>Acari</taxon>
        <taxon>Parasitiformes</taxon>
        <taxon>Ixodida</taxon>
        <taxon>Ixodoidea</taxon>
        <taxon>Ixodidae</taxon>
        <taxon>Ixodinae</taxon>
        <taxon>Ixodes</taxon>
    </lineage>
</organism>
<accession>A0A6B0TXQ5</accession>
<name>A0A6B0TXQ5_IXORI</name>
<protein>
    <submittedName>
        <fullName evidence="1">Putative secreted protein</fullName>
    </submittedName>
</protein>
<reference evidence="1" key="1">
    <citation type="submission" date="2019-12" db="EMBL/GenBank/DDBJ databases">
        <title>An insight into the sialome of adult female Ixodes ricinus ticks feeding for 6 days.</title>
        <authorList>
            <person name="Perner J."/>
            <person name="Ribeiro J.M.C."/>
        </authorList>
    </citation>
    <scope>NUCLEOTIDE SEQUENCE</scope>
    <source>
        <strain evidence="1">Semi-engorged</strain>
        <tissue evidence="1">Salivary glands</tissue>
    </source>
</reference>
<evidence type="ECO:0000313" key="1">
    <source>
        <dbReference type="EMBL" id="MXU84078.1"/>
    </source>
</evidence>
<dbReference type="AlphaFoldDB" id="A0A6B0TXQ5"/>
<dbReference type="EMBL" id="GIFC01001995">
    <property type="protein sequence ID" value="MXU84078.1"/>
    <property type="molecule type" value="Transcribed_RNA"/>
</dbReference>